<dbReference type="EMBL" id="OIVN01006171">
    <property type="protein sequence ID" value="SPD26927.1"/>
    <property type="molecule type" value="Genomic_DNA"/>
</dbReference>
<feature type="region of interest" description="Disordered" evidence="1">
    <location>
        <begin position="1"/>
        <end position="55"/>
    </location>
</feature>
<gene>
    <name evidence="3" type="ORF">FSB_LOCUS54809</name>
</gene>
<name>A0A2N9IMW3_FAGSY</name>
<dbReference type="InterPro" id="IPR019557">
    <property type="entry name" value="AminoTfrase-like_pln_mobile"/>
</dbReference>
<feature type="domain" description="Aminotransferase-like plant mobile" evidence="2">
    <location>
        <begin position="125"/>
        <end position="257"/>
    </location>
</feature>
<dbReference type="AlphaFoldDB" id="A0A2N9IMW3"/>
<evidence type="ECO:0000259" key="2">
    <source>
        <dbReference type="Pfam" id="PF10536"/>
    </source>
</evidence>
<evidence type="ECO:0000313" key="3">
    <source>
        <dbReference type="EMBL" id="SPD26927.1"/>
    </source>
</evidence>
<evidence type="ECO:0000256" key="1">
    <source>
        <dbReference type="SAM" id="MobiDB-lite"/>
    </source>
</evidence>
<feature type="region of interest" description="Disordered" evidence="1">
    <location>
        <begin position="523"/>
        <end position="549"/>
    </location>
</feature>
<organism evidence="3">
    <name type="scientific">Fagus sylvatica</name>
    <name type="common">Beechnut</name>
    <dbReference type="NCBI Taxonomy" id="28930"/>
    <lineage>
        <taxon>Eukaryota</taxon>
        <taxon>Viridiplantae</taxon>
        <taxon>Streptophyta</taxon>
        <taxon>Embryophyta</taxon>
        <taxon>Tracheophyta</taxon>
        <taxon>Spermatophyta</taxon>
        <taxon>Magnoliopsida</taxon>
        <taxon>eudicotyledons</taxon>
        <taxon>Gunneridae</taxon>
        <taxon>Pentapetalae</taxon>
        <taxon>rosids</taxon>
        <taxon>fabids</taxon>
        <taxon>Fagales</taxon>
        <taxon>Fagaceae</taxon>
        <taxon>Fagus</taxon>
    </lineage>
</organism>
<dbReference type="InterPro" id="IPR044824">
    <property type="entry name" value="MAIN-like"/>
</dbReference>
<sequence>MASSSRTQAETYGGSSVDEENPAPIVAPPLVASEEAESDTHSNSDPISAGSGPSEGILARPTLDPWYESGKLFPSEILDLKIQRKDILAVPIKFDFQCLRANNWESWVDKELADEAFCALLEQAGVLQAILISKSSSMYRDTESLCQMVRRWCSSTHTFFFAHGELTVTLEDVENHWRLPILGDCDPSEIELSPAELKAETILLNYIGKKNVSLGTNAARLTTWPQKFFEEKNNDLRRAAFVAYWLSKCIFGDESQAILCGYTFLTSHTVLQAFLWEHAASYSTDGRRPSDSRQKFANMPARGCVAAHFEFLWDQRSQHFIDGDEPQNYALGTEDIEDFILSLSYECGLEVPATMEVVANILPTINPFIKSQAFLLLEHHHSRTPPFQEVVIPSGERVGICTMGMNHYWRDLMTSMLEFRNSGHESIEHLFLLCKAPSTNLQLFVATNTVTTYATKQGLGYVVWRSDLSKWMTYSKRHPSNLRTSNLSVWGAGYSKGCLGQEDSTLVSKKHATNTTYLEARTKQRNEGAVRRPLMEDEDSSTSFDDDVGAPVGEVPVAVDEIIISKVAAVDATATVEPADSITAAAKTAGDATVVSDAFEEEVNAAEVVTEEVVEEPEGVVSAGVVDDHGLTQGGSSRSSDHMDPALLDSSPPSKFYVRRSRRVNVVSSDSERTSSVSAALLTPWASQSESVSASSMHVTPAPPPIVADAPLGAPGAENIQGDEEDVAIPDHISDIDVDTATEVATATDIIPAVKVPEVEHIESEVEVIPSTEVKDDIPDIEGTFAQDPNDNVLSEDMPDVHDSYDAVLADVQDEDVQAAILELEVTSPATKNASPTKTAGSGNEFAVEDEGDFDAAGAAESVAAAIQPPFASLERLGVETSTIPVEIVGFFHEFYRVTVSQYRPQHFWVFGESEADFYGYSVPCDGIQFLEAMWKKYGNFISHFKLGIFVGGILEWKSVVQELVQEAFLLEFMLDHLREIARDMFGRRLAAELKTLEARVAVVRNAMTAIVSAHWHLTSSMRASGELCNESTLYGLLE</sequence>
<proteinExistence type="predicted"/>
<dbReference type="PANTHER" id="PTHR46033">
    <property type="entry name" value="PROTEIN MAIN-LIKE 2"/>
    <property type="match status" value="1"/>
</dbReference>
<feature type="compositionally biased region" description="Polar residues" evidence="1">
    <location>
        <begin position="1"/>
        <end position="14"/>
    </location>
</feature>
<dbReference type="PANTHER" id="PTHR46033:SF80">
    <property type="entry name" value="PROTEIN MAIN-LIKE 2-LIKE"/>
    <property type="match status" value="1"/>
</dbReference>
<reference evidence="3" key="1">
    <citation type="submission" date="2018-02" db="EMBL/GenBank/DDBJ databases">
        <authorList>
            <person name="Cohen D.B."/>
            <person name="Kent A.D."/>
        </authorList>
    </citation>
    <scope>NUCLEOTIDE SEQUENCE</scope>
</reference>
<accession>A0A2N9IMW3</accession>
<feature type="region of interest" description="Disordered" evidence="1">
    <location>
        <begin position="610"/>
        <end position="652"/>
    </location>
</feature>
<feature type="compositionally biased region" description="Acidic residues" evidence="1">
    <location>
        <begin position="536"/>
        <end position="548"/>
    </location>
</feature>
<protein>
    <recommendedName>
        <fullName evidence="2">Aminotransferase-like plant mobile domain-containing protein</fullName>
    </recommendedName>
</protein>
<dbReference type="Pfam" id="PF10536">
    <property type="entry name" value="PMD"/>
    <property type="match status" value="1"/>
</dbReference>
<feature type="compositionally biased region" description="Basic and acidic residues" evidence="1">
    <location>
        <begin position="523"/>
        <end position="535"/>
    </location>
</feature>
<dbReference type="GO" id="GO:0010073">
    <property type="term" value="P:meristem maintenance"/>
    <property type="evidence" value="ECO:0007669"/>
    <property type="project" value="InterPro"/>
</dbReference>